<dbReference type="InterPro" id="IPR003918">
    <property type="entry name" value="NADH_UbQ_OxRdtase"/>
</dbReference>
<dbReference type="InterPro" id="IPR001516">
    <property type="entry name" value="Proton_antipo_N"/>
</dbReference>
<dbReference type="EMBL" id="NDHY01000006">
    <property type="protein sequence ID" value="RII00196.1"/>
    <property type="molecule type" value="Genomic_DNA"/>
</dbReference>
<evidence type="ECO:0000259" key="9">
    <source>
        <dbReference type="Pfam" id="PF00361"/>
    </source>
</evidence>
<feature type="transmembrane region" description="Helical" evidence="8">
    <location>
        <begin position="206"/>
        <end position="227"/>
    </location>
</feature>
<evidence type="ECO:0000256" key="2">
    <source>
        <dbReference type="ARBA" id="ARBA00005346"/>
    </source>
</evidence>
<sequence length="508" mass="54460">MDHAPILVVIAPFVGAYLIPLLGLWKEKLCYPVATVAALLSAFFSFWLTASVLELGTIRYYVGGWEPPWGIELVVDPLSAFMCLTISLVSLFAVIYSKNYIGRELPGGKTTSYYTLILLLIGGMLGAVVTGDLFNLFVLTEIFSVAAYALVCIGRKRGSLIASYRYLILASIGTSLILLGTGYLYVVTGTLNMADLAARLPALYDSWVVIGAMAFLVVGFGIKTALFPLHTWLPDAHSIAPAPISVILSALVIKVGAYSIIRVLFSIFGVEFITGPIPIASVLTWVAAVGILMGSLFAISQTDIKRMLAYSSVAHIGYVVMGVGLAMEIGMTGGILHIFNHALAKGCLFFCAGAVIYQTGIRSIDDFRGLGSKMPVTMAAFTLAAASMVGIPPTAGFMSKLYLALGTLEAGAWVFLIVILVGSFLTAVFYLRVVNLIYFGESRVKSQESRVGVGDSRLQTPDSRLFREVPLTMLIPIIILALGCTLFGIFVFIPLSVVEPAVKLLLGN</sequence>
<feature type="transmembrane region" description="Helical" evidence="8">
    <location>
        <begin position="307"/>
        <end position="326"/>
    </location>
</feature>
<evidence type="ECO:0000256" key="5">
    <source>
        <dbReference type="ARBA" id="ARBA00022989"/>
    </source>
</evidence>
<organism evidence="11 12">
    <name type="scientific">candidate division NPL-UPA2 bacterium Unc8</name>
    <dbReference type="NCBI Taxonomy" id="1980939"/>
    <lineage>
        <taxon>Bacteria</taxon>
    </lineage>
</organism>
<feature type="transmembrane region" description="Helical" evidence="8">
    <location>
        <begin position="78"/>
        <end position="101"/>
    </location>
</feature>
<keyword evidence="3" id="KW-1003">Cell membrane</keyword>
<dbReference type="Proteomes" id="UP000266287">
    <property type="component" value="Unassembled WGS sequence"/>
</dbReference>
<keyword evidence="5 8" id="KW-1133">Transmembrane helix</keyword>
<comment type="caution">
    <text evidence="11">The sequence shown here is derived from an EMBL/GenBank/DDBJ whole genome shotgun (WGS) entry which is preliminary data.</text>
</comment>
<evidence type="ECO:0000256" key="3">
    <source>
        <dbReference type="ARBA" id="ARBA00022475"/>
    </source>
</evidence>
<feature type="transmembrane region" description="Helical" evidence="8">
    <location>
        <begin position="136"/>
        <end position="154"/>
    </location>
</feature>
<dbReference type="GO" id="GO:0005886">
    <property type="term" value="C:plasma membrane"/>
    <property type="evidence" value="ECO:0007669"/>
    <property type="project" value="UniProtKB-SubCell"/>
</dbReference>
<comment type="similarity">
    <text evidence="2">Belongs to the CPA3 antiporters (TC 2.A.63) subunit D family.</text>
</comment>
<feature type="transmembrane region" description="Helical" evidence="8">
    <location>
        <begin position="378"/>
        <end position="398"/>
    </location>
</feature>
<feature type="transmembrane region" description="Helical" evidence="8">
    <location>
        <begin position="37"/>
        <end position="58"/>
    </location>
</feature>
<dbReference type="InterPro" id="IPR001750">
    <property type="entry name" value="ND/Mrp_TM"/>
</dbReference>
<keyword evidence="4 7" id="KW-0812">Transmembrane</keyword>
<feature type="transmembrane region" description="Helical" evidence="8">
    <location>
        <begin position="6"/>
        <end position="25"/>
    </location>
</feature>
<evidence type="ECO:0000313" key="12">
    <source>
        <dbReference type="Proteomes" id="UP000266287"/>
    </source>
</evidence>
<protein>
    <submittedName>
        <fullName evidence="11">Monovalent cation/H+ antiporter subunit D family protein</fullName>
    </submittedName>
</protein>
<accession>A0A399FXJ7</accession>
<comment type="subcellular location">
    <subcellularLocation>
        <location evidence="1">Cell membrane</location>
        <topology evidence="1">Multi-pass membrane protein</topology>
    </subcellularLocation>
    <subcellularLocation>
        <location evidence="7">Membrane</location>
        <topology evidence="7">Multi-pass membrane protein</topology>
    </subcellularLocation>
</comment>
<feature type="transmembrane region" description="Helical" evidence="8">
    <location>
        <begin position="410"/>
        <end position="433"/>
    </location>
</feature>
<feature type="transmembrane region" description="Helical" evidence="8">
    <location>
        <begin position="166"/>
        <end position="186"/>
    </location>
</feature>
<feature type="transmembrane region" description="Helical" evidence="8">
    <location>
        <begin position="239"/>
        <end position="265"/>
    </location>
</feature>
<keyword evidence="6 8" id="KW-0472">Membrane</keyword>
<name>A0A399FXJ7_UNCN2</name>
<feature type="transmembrane region" description="Helical" evidence="8">
    <location>
        <begin position="473"/>
        <end position="498"/>
    </location>
</feature>
<dbReference type="PANTHER" id="PTHR42703">
    <property type="entry name" value="NADH DEHYDROGENASE"/>
    <property type="match status" value="1"/>
</dbReference>
<dbReference type="Pfam" id="PF00662">
    <property type="entry name" value="Proton_antipo_N"/>
    <property type="match status" value="1"/>
</dbReference>
<dbReference type="InterPro" id="IPR050586">
    <property type="entry name" value="CPA3_Na-H_Antiporter_D"/>
</dbReference>
<evidence type="ECO:0000259" key="10">
    <source>
        <dbReference type="Pfam" id="PF00662"/>
    </source>
</evidence>
<proteinExistence type="inferred from homology"/>
<gene>
    <name evidence="11" type="ORF">B9J77_03465</name>
</gene>
<feature type="transmembrane region" description="Helical" evidence="8">
    <location>
        <begin position="113"/>
        <end position="130"/>
    </location>
</feature>
<reference evidence="11 12" key="1">
    <citation type="submission" date="2018-08" db="EMBL/GenBank/DDBJ databases">
        <title>Draft genome of candidate division NPL-UPA2 bacterium Unc8 that adapted to ultra-basic serpentinizing groundwater.</title>
        <authorList>
            <person name="Ishii S."/>
            <person name="Suzuki S."/>
            <person name="Nealson K.H."/>
        </authorList>
    </citation>
    <scope>NUCLEOTIDE SEQUENCE [LARGE SCALE GENOMIC DNA]</scope>
    <source>
        <strain evidence="11">Unc8</strain>
    </source>
</reference>
<dbReference type="AlphaFoldDB" id="A0A399FXJ7"/>
<evidence type="ECO:0000256" key="1">
    <source>
        <dbReference type="ARBA" id="ARBA00004651"/>
    </source>
</evidence>
<evidence type="ECO:0000256" key="7">
    <source>
        <dbReference type="RuleBase" id="RU000320"/>
    </source>
</evidence>
<feature type="transmembrane region" description="Helical" evidence="8">
    <location>
        <begin position="277"/>
        <end position="300"/>
    </location>
</feature>
<dbReference type="GO" id="GO:0042773">
    <property type="term" value="P:ATP synthesis coupled electron transport"/>
    <property type="evidence" value="ECO:0007669"/>
    <property type="project" value="InterPro"/>
</dbReference>
<feature type="domain" description="NADH-Ubiquinone oxidoreductase (complex I) chain 5 N-terminal" evidence="10">
    <location>
        <begin position="71"/>
        <end position="102"/>
    </location>
</feature>
<feature type="domain" description="NADH:quinone oxidoreductase/Mrp antiporter transmembrane" evidence="9">
    <location>
        <begin position="131"/>
        <end position="426"/>
    </location>
</feature>
<dbReference type="PRINTS" id="PR01437">
    <property type="entry name" value="NUOXDRDTASE4"/>
</dbReference>
<dbReference type="PANTHER" id="PTHR42703:SF1">
    <property type="entry name" value="NA(+)_H(+) ANTIPORTER SUBUNIT D1"/>
    <property type="match status" value="1"/>
</dbReference>
<dbReference type="Pfam" id="PF00361">
    <property type="entry name" value="Proton_antipo_M"/>
    <property type="match status" value="1"/>
</dbReference>
<evidence type="ECO:0000313" key="11">
    <source>
        <dbReference type="EMBL" id="RII00196.1"/>
    </source>
</evidence>
<evidence type="ECO:0000256" key="6">
    <source>
        <dbReference type="ARBA" id="ARBA00023136"/>
    </source>
</evidence>
<feature type="transmembrane region" description="Helical" evidence="8">
    <location>
        <begin position="338"/>
        <end position="357"/>
    </location>
</feature>
<evidence type="ECO:0000256" key="8">
    <source>
        <dbReference type="SAM" id="Phobius"/>
    </source>
</evidence>
<evidence type="ECO:0000256" key="4">
    <source>
        <dbReference type="ARBA" id="ARBA00022692"/>
    </source>
</evidence>
<dbReference type="GO" id="GO:0008137">
    <property type="term" value="F:NADH dehydrogenase (ubiquinone) activity"/>
    <property type="evidence" value="ECO:0007669"/>
    <property type="project" value="InterPro"/>
</dbReference>